<dbReference type="PANTHER" id="PTHR43108">
    <property type="entry name" value="N-ACETYLGLUCOSAMINE-6-SULFATASE FAMILY MEMBER"/>
    <property type="match status" value="1"/>
</dbReference>
<dbReference type="SUPFAM" id="SSF53649">
    <property type="entry name" value="Alkaline phosphatase-like"/>
    <property type="match status" value="1"/>
</dbReference>
<feature type="domain" description="Sulfatase N-terminal" evidence="5">
    <location>
        <begin position="7"/>
        <end position="346"/>
    </location>
</feature>
<evidence type="ECO:0000256" key="1">
    <source>
        <dbReference type="ARBA" id="ARBA00008779"/>
    </source>
</evidence>
<dbReference type="AlphaFoldDB" id="A0A6B1D254"/>
<reference evidence="6" key="1">
    <citation type="submission" date="2019-09" db="EMBL/GenBank/DDBJ databases">
        <title>Characterisation of the sponge microbiome using genome-centric metagenomics.</title>
        <authorList>
            <person name="Engelberts J.P."/>
            <person name="Robbins S.J."/>
            <person name="De Goeij J.M."/>
            <person name="Aranda M."/>
            <person name="Bell S.C."/>
            <person name="Webster N.S."/>
        </authorList>
    </citation>
    <scope>NUCLEOTIDE SEQUENCE</scope>
    <source>
        <strain evidence="6">SB0661_bin_32</strain>
    </source>
</reference>
<dbReference type="Gene3D" id="3.40.720.10">
    <property type="entry name" value="Alkaline Phosphatase, subunit A"/>
    <property type="match status" value="1"/>
</dbReference>
<comment type="caution">
    <text evidence="6">The sequence shown here is derived from an EMBL/GenBank/DDBJ whole genome shotgun (WGS) entry which is preliminary data.</text>
</comment>
<dbReference type="CDD" id="cd16031">
    <property type="entry name" value="G6S_like"/>
    <property type="match status" value="1"/>
</dbReference>
<dbReference type="InterPro" id="IPR024607">
    <property type="entry name" value="Sulfatase_CS"/>
</dbReference>
<evidence type="ECO:0000259" key="5">
    <source>
        <dbReference type="Pfam" id="PF00884"/>
    </source>
</evidence>
<keyword evidence="3" id="KW-0378">Hydrolase</keyword>
<accession>A0A6B1D254</accession>
<sequence length="470" mass="52948">MTQGRRPNVLLIMADDHAPAAFSTYGSKLNSTPNLDRIAAEGLRLDRCFCTNAICTPARASVHTGKYSHVTGIKTLNDVIDQTQETTVGMLLHDAGYQTAFVGKWHLGHGGNSDPAGYSFWSVLPVQGKYNDPELREMGETITERGYVTDLLTDKALGWLSQRDEERPFFLVCAHKAPHDPFQPHPKHKGLFTAEPVPEPATFHDSYENRAAAASMATEKVALMHLKNHLPDPVPEGLSAGEQKAWNYQSYMRNYLRCVASIDENVGRLLDFLDENQLAEDTIVIYTSDHGFFLGDHGWYDKRFMYEESIRIPFLMRFPRSVQAGITSERIALNVDIAPTILDYAGLPVPADMQGRSLRPLADGRPPSDWRTSMYYRYWMHLAHFNIPAHYGIRTERHKLIYYYGEALGSAGAIDEPTPPEWELFDLEADPQEMNSIYHDPDKADLVAELKSELLRLQSSLDDAPCESES</sequence>
<protein>
    <submittedName>
        <fullName evidence="6">Sulfatase</fullName>
    </submittedName>
</protein>
<keyword evidence="4" id="KW-0325">Glycoprotein</keyword>
<evidence type="ECO:0000256" key="2">
    <source>
        <dbReference type="ARBA" id="ARBA00022729"/>
    </source>
</evidence>
<dbReference type="PANTHER" id="PTHR43108:SF6">
    <property type="entry name" value="N-SULPHOGLUCOSAMINE SULPHOHYDROLASE"/>
    <property type="match status" value="1"/>
</dbReference>
<dbReference type="InterPro" id="IPR017850">
    <property type="entry name" value="Alkaline_phosphatase_core_sf"/>
</dbReference>
<dbReference type="Pfam" id="PF00884">
    <property type="entry name" value="Sulfatase"/>
    <property type="match status" value="1"/>
</dbReference>
<dbReference type="InterPro" id="IPR000917">
    <property type="entry name" value="Sulfatase_N"/>
</dbReference>
<evidence type="ECO:0000256" key="4">
    <source>
        <dbReference type="ARBA" id="ARBA00023180"/>
    </source>
</evidence>
<dbReference type="EMBL" id="VXMH01000011">
    <property type="protein sequence ID" value="MYC93658.1"/>
    <property type="molecule type" value="Genomic_DNA"/>
</dbReference>
<dbReference type="GO" id="GO:0016787">
    <property type="term" value="F:hydrolase activity"/>
    <property type="evidence" value="ECO:0007669"/>
    <property type="project" value="UniProtKB-KW"/>
</dbReference>
<evidence type="ECO:0000313" key="6">
    <source>
        <dbReference type="EMBL" id="MYC93658.1"/>
    </source>
</evidence>
<dbReference type="PROSITE" id="PS00149">
    <property type="entry name" value="SULFATASE_2"/>
    <property type="match status" value="1"/>
</dbReference>
<comment type="similarity">
    <text evidence="1">Belongs to the sulfatase family.</text>
</comment>
<organism evidence="6">
    <name type="scientific">Caldilineaceae bacterium SB0661_bin_32</name>
    <dbReference type="NCBI Taxonomy" id="2605255"/>
    <lineage>
        <taxon>Bacteria</taxon>
        <taxon>Bacillati</taxon>
        <taxon>Chloroflexota</taxon>
        <taxon>Caldilineae</taxon>
        <taxon>Caldilineales</taxon>
        <taxon>Caldilineaceae</taxon>
    </lineage>
</organism>
<proteinExistence type="inferred from homology"/>
<evidence type="ECO:0000256" key="3">
    <source>
        <dbReference type="ARBA" id="ARBA00022801"/>
    </source>
</evidence>
<gene>
    <name evidence="6" type="ORF">F4X14_01690</name>
</gene>
<name>A0A6B1D254_9CHLR</name>
<keyword evidence="2" id="KW-0732">Signal</keyword>